<evidence type="ECO:0000256" key="1">
    <source>
        <dbReference type="SAM" id="SignalP"/>
    </source>
</evidence>
<keyword evidence="1" id="KW-0732">Signal</keyword>
<dbReference type="EMBL" id="HG994356">
    <property type="protein sequence ID" value="CAF2144920.1"/>
    <property type="molecule type" value="Genomic_DNA"/>
</dbReference>
<dbReference type="Proteomes" id="UP001295469">
    <property type="component" value="Chromosome A02"/>
</dbReference>
<dbReference type="Gene3D" id="2.30.30.140">
    <property type="match status" value="2"/>
</dbReference>
<feature type="domain" description="Tudor" evidence="2">
    <location>
        <begin position="12"/>
        <end position="73"/>
    </location>
</feature>
<organism evidence="3">
    <name type="scientific">Brassica napus</name>
    <name type="common">Rape</name>
    <dbReference type="NCBI Taxonomy" id="3708"/>
    <lineage>
        <taxon>Eukaryota</taxon>
        <taxon>Viridiplantae</taxon>
        <taxon>Streptophyta</taxon>
        <taxon>Embryophyta</taxon>
        <taxon>Tracheophyta</taxon>
        <taxon>Spermatophyta</taxon>
        <taxon>Magnoliopsida</taxon>
        <taxon>eudicotyledons</taxon>
        <taxon>Gunneridae</taxon>
        <taxon>Pentapetalae</taxon>
        <taxon>rosids</taxon>
        <taxon>malvids</taxon>
        <taxon>Brassicales</taxon>
        <taxon>Brassicaceae</taxon>
        <taxon>Brassiceae</taxon>
        <taxon>Brassica</taxon>
    </lineage>
</organism>
<proteinExistence type="predicted"/>
<dbReference type="InterPro" id="IPR002999">
    <property type="entry name" value="Tudor"/>
</dbReference>
<dbReference type="Gene3D" id="2.40.50.90">
    <property type="match status" value="2"/>
</dbReference>
<evidence type="ECO:0000313" key="3">
    <source>
        <dbReference type="EMBL" id="CAF2144920.1"/>
    </source>
</evidence>
<name>A0A816XAS7_BRANA</name>
<gene>
    <name evidence="3" type="ORF">DARMORV10_A02P41710.1</name>
</gene>
<dbReference type="InterPro" id="IPR035437">
    <property type="entry name" value="SNase_OB-fold_sf"/>
</dbReference>
<protein>
    <submittedName>
        <fullName evidence="3">(rape) hypothetical protein</fullName>
    </submittedName>
</protein>
<evidence type="ECO:0000259" key="2">
    <source>
        <dbReference type="Pfam" id="PF00567"/>
    </source>
</evidence>
<feature type="chain" id="PRO_5032865507" evidence="1">
    <location>
        <begin position="21"/>
        <end position="169"/>
    </location>
</feature>
<sequence length="169" mass="18087">NINSLLISLWLQVVVTEVLGGGKFYVQTVGDQKVASIQNQLASLSLKDAPIVGSFNPKKGDIVLAQFSLDNSWNLPYSAIRPVEASVSSAPGLAQLCRLAYLKVPSLEEDFGPEAGEYLHSERDTSGGKVKGQGTGTELAVTLIAVDDEISVNAAMLQVSVFHYIHPVF</sequence>
<reference evidence="3" key="1">
    <citation type="submission" date="2021-01" db="EMBL/GenBank/DDBJ databases">
        <authorList>
            <consortium name="Genoscope - CEA"/>
            <person name="William W."/>
        </authorList>
    </citation>
    <scope>NUCLEOTIDE SEQUENCE</scope>
</reference>
<dbReference type="PANTHER" id="PTHR12302:SF2">
    <property type="entry name" value="STAPHYLOCOCCAL NUCLEASE DOMAIN-CONTAINING PROTEIN 1"/>
    <property type="match status" value="1"/>
</dbReference>
<accession>A0A816XAS7</accession>
<feature type="non-terminal residue" evidence="3">
    <location>
        <position position="1"/>
    </location>
</feature>
<dbReference type="PANTHER" id="PTHR12302">
    <property type="entry name" value="EBNA2 BINDING PROTEIN P100"/>
    <property type="match status" value="1"/>
</dbReference>
<feature type="signal peptide" evidence="1">
    <location>
        <begin position="1"/>
        <end position="20"/>
    </location>
</feature>
<dbReference type="Pfam" id="PF00567">
    <property type="entry name" value="TUDOR"/>
    <property type="match status" value="1"/>
</dbReference>
<dbReference type="AlphaFoldDB" id="A0A816XAS7"/>